<dbReference type="STRING" id="570947.SAMN05421687_107115"/>
<dbReference type="RefSeq" id="WP_076559505.1">
    <property type="nucleotide sequence ID" value="NZ_FTOC01000007.1"/>
</dbReference>
<accession>A0A1N7JRS0</accession>
<dbReference type="EMBL" id="FTOC01000007">
    <property type="protein sequence ID" value="SIS52005.1"/>
    <property type="molecule type" value="Genomic_DNA"/>
</dbReference>
<proteinExistence type="predicted"/>
<sequence>MKRNLIYGMGALTVVTWSVAIVLMLPKNEAEVSEEHSTIRSPVLLEENVDFAGVTDRINDLRSEDKARTVFGKQTITDEWEKDMDDNGRVSIDTLLSSLDSDDS</sequence>
<organism evidence="2 3">
    <name type="scientific">Salimicrobium flavidum</name>
    <dbReference type="NCBI Taxonomy" id="570947"/>
    <lineage>
        <taxon>Bacteria</taxon>
        <taxon>Bacillati</taxon>
        <taxon>Bacillota</taxon>
        <taxon>Bacilli</taxon>
        <taxon>Bacillales</taxon>
        <taxon>Bacillaceae</taxon>
        <taxon>Salimicrobium</taxon>
    </lineage>
</organism>
<evidence type="ECO:0000313" key="2">
    <source>
        <dbReference type="EMBL" id="SIS52005.1"/>
    </source>
</evidence>
<keyword evidence="3" id="KW-1185">Reference proteome</keyword>
<evidence type="ECO:0000256" key="1">
    <source>
        <dbReference type="SAM" id="Phobius"/>
    </source>
</evidence>
<feature type="transmembrane region" description="Helical" evidence="1">
    <location>
        <begin position="6"/>
        <end position="25"/>
    </location>
</feature>
<dbReference type="AlphaFoldDB" id="A0A1N7JRS0"/>
<protein>
    <submittedName>
        <fullName evidence="2">Uncharacterized protein</fullName>
    </submittedName>
</protein>
<dbReference type="Proteomes" id="UP000187608">
    <property type="component" value="Unassembled WGS sequence"/>
</dbReference>
<evidence type="ECO:0000313" key="3">
    <source>
        <dbReference type="Proteomes" id="UP000187608"/>
    </source>
</evidence>
<gene>
    <name evidence="2" type="ORF">SAMN05421687_107115</name>
</gene>
<keyword evidence="1" id="KW-0812">Transmembrane</keyword>
<keyword evidence="1" id="KW-0472">Membrane</keyword>
<reference evidence="3" key="1">
    <citation type="submission" date="2017-01" db="EMBL/GenBank/DDBJ databases">
        <authorList>
            <person name="Varghese N."/>
            <person name="Submissions S."/>
        </authorList>
    </citation>
    <scope>NUCLEOTIDE SEQUENCE [LARGE SCALE GENOMIC DNA]</scope>
    <source>
        <strain evidence="3">DSM 23127</strain>
    </source>
</reference>
<dbReference type="OrthoDB" id="2972449at2"/>
<keyword evidence="1" id="KW-1133">Transmembrane helix</keyword>
<name>A0A1N7JRS0_9BACI</name>